<dbReference type="RefSeq" id="WP_147187861.1">
    <property type="nucleotide sequence ID" value="NZ_CP042435.1"/>
</dbReference>
<name>A0A5B8V5P8_9BACT</name>
<organism evidence="2 3">
    <name type="scientific">Panacibacter ginsenosidivorans</name>
    <dbReference type="NCBI Taxonomy" id="1813871"/>
    <lineage>
        <taxon>Bacteria</taxon>
        <taxon>Pseudomonadati</taxon>
        <taxon>Bacteroidota</taxon>
        <taxon>Chitinophagia</taxon>
        <taxon>Chitinophagales</taxon>
        <taxon>Chitinophagaceae</taxon>
        <taxon>Panacibacter</taxon>
    </lineage>
</organism>
<dbReference type="PROSITE" id="PS51257">
    <property type="entry name" value="PROKAR_LIPOPROTEIN"/>
    <property type="match status" value="1"/>
</dbReference>
<dbReference type="SUPFAM" id="SSF160574">
    <property type="entry name" value="BT0923-like"/>
    <property type="match status" value="1"/>
</dbReference>
<feature type="domain" description="Putative beta-lactamase-inhibitor-like PepSY-like" evidence="1">
    <location>
        <begin position="48"/>
        <end position="131"/>
    </location>
</feature>
<dbReference type="OrthoDB" id="1121502at2"/>
<evidence type="ECO:0000313" key="3">
    <source>
        <dbReference type="Proteomes" id="UP000321533"/>
    </source>
</evidence>
<keyword evidence="3" id="KW-1185">Reference proteome</keyword>
<protein>
    <recommendedName>
        <fullName evidence="1">Putative beta-lactamase-inhibitor-like PepSY-like domain-containing protein</fullName>
    </recommendedName>
</protein>
<dbReference type="InterPro" id="IPR021533">
    <property type="entry name" value="PepSY-like"/>
</dbReference>
<dbReference type="Gene3D" id="3.10.450.360">
    <property type="match status" value="1"/>
</dbReference>
<evidence type="ECO:0000313" key="2">
    <source>
        <dbReference type="EMBL" id="QEC66061.1"/>
    </source>
</evidence>
<dbReference type="Proteomes" id="UP000321533">
    <property type="component" value="Chromosome"/>
</dbReference>
<dbReference type="AlphaFoldDB" id="A0A5B8V5P8"/>
<dbReference type="EMBL" id="CP042435">
    <property type="protein sequence ID" value="QEC66061.1"/>
    <property type="molecule type" value="Genomic_DNA"/>
</dbReference>
<sequence length="136" mass="15327">MKTLLFMLATITTFGCYAQKETPAAVQEAFKKNFPGVTVKKWEKEDGNYEANFTKDGKSMSATFDVKGTWMETETDIAAKDLPASVRSYVKEYYKGSIIKEAAMLKTPKGDMYEAEVKGKDLLFDMSGKFLIEKKD</sequence>
<gene>
    <name evidence="2" type="ORF">FRZ67_01595</name>
</gene>
<dbReference type="Pfam" id="PF11396">
    <property type="entry name" value="PepSY_like"/>
    <property type="match status" value="1"/>
</dbReference>
<reference evidence="2 3" key="1">
    <citation type="journal article" date="2016" name="Int. J. Syst. Evol. Microbiol.">
        <title>Panacibacter ginsenosidivorans gen. nov., sp. nov., with ginsenoside converting activity isolated from soil of a ginseng field.</title>
        <authorList>
            <person name="Siddiqi M.Z."/>
            <person name="Muhammad Shafi S."/>
            <person name="Choi K.D."/>
            <person name="Im W.T."/>
        </authorList>
    </citation>
    <scope>NUCLEOTIDE SEQUENCE [LARGE SCALE GENOMIC DNA]</scope>
    <source>
        <strain evidence="2 3">Gsoil1550</strain>
    </source>
</reference>
<evidence type="ECO:0000259" key="1">
    <source>
        <dbReference type="Pfam" id="PF11396"/>
    </source>
</evidence>
<dbReference type="KEGG" id="pgin:FRZ67_01595"/>
<accession>A0A5B8V5P8</accession>
<proteinExistence type="predicted"/>